<sequence>MMTETPYYRKSDEPWGSVFPENLYFAINTFLNFNVFASIGSLSANYIQQPNPKFLWIPVVLRVLFIPFFMFCNYQPVGKSRTVSVVFKNEWWFTIAGSVMALTCGYFSSLALINTPRVVPTYYQKISGMAAAIALMLAYVYREYPAYVYRESAGCIVHIGLAVLDSDGSVVLR</sequence>
<comment type="similarity">
    <text evidence="2">Belongs to the SLC29A/ENT transporter (TC 2.A.57) family.</text>
</comment>
<feature type="transmembrane region" description="Helical" evidence="7">
    <location>
        <begin position="23"/>
        <end position="42"/>
    </location>
</feature>
<evidence type="ECO:0000256" key="7">
    <source>
        <dbReference type="SAM" id="Phobius"/>
    </source>
</evidence>
<dbReference type="InterPro" id="IPR002259">
    <property type="entry name" value="Eqnu_transpt"/>
</dbReference>
<evidence type="ECO:0000313" key="8">
    <source>
        <dbReference type="EMBL" id="CDL95502.1"/>
    </source>
</evidence>
<keyword evidence="4 7" id="KW-0812">Transmembrane</keyword>
<keyword evidence="3" id="KW-0813">Transport</keyword>
<name>W6NTR0_HAECO</name>
<comment type="subcellular location">
    <subcellularLocation>
        <location evidence="1">Membrane</location>
        <topology evidence="1">Multi-pass membrane protein</topology>
    </subcellularLocation>
</comment>
<evidence type="ECO:0000256" key="6">
    <source>
        <dbReference type="ARBA" id="ARBA00023136"/>
    </source>
</evidence>
<dbReference type="AlphaFoldDB" id="W6NTR0"/>
<protein>
    <submittedName>
        <fullName evidence="8">Delayed-early response protein equilibrative nucleoside transporter domain containing protein</fullName>
    </submittedName>
</protein>
<evidence type="ECO:0000256" key="3">
    <source>
        <dbReference type="ARBA" id="ARBA00022448"/>
    </source>
</evidence>
<evidence type="ECO:0000256" key="4">
    <source>
        <dbReference type="ARBA" id="ARBA00022692"/>
    </source>
</evidence>
<organism evidence="8">
    <name type="scientific">Haemonchus contortus</name>
    <name type="common">Barber pole worm</name>
    <dbReference type="NCBI Taxonomy" id="6289"/>
    <lineage>
        <taxon>Eukaryota</taxon>
        <taxon>Metazoa</taxon>
        <taxon>Ecdysozoa</taxon>
        <taxon>Nematoda</taxon>
        <taxon>Chromadorea</taxon>
        <taxon>Rhabditida</taxon>
        <taxon>Rhabditina</taxon>
        <taxon>Rhabditomorpha</taxon>
        <taxon>Strongyloidea</taxon>
        <taxon>Trichostrongylidae</taxon>
        <taxon>Haemonchus</taxon>
    </lineage>
</organism>
<keyword evidence="5 7" id="KW-1133">Transmembrane helix</keyword>
<keyword evidence="6 7" id="KW-0472">Membrane</keyword>
<reference evidence="8" key="2">
    <citation type="submission" date="2013-05" db="EMBL/GenBank/DDBJ databases">
        <title>The genome and transcriptome of Haemonchus contortus: a key model parasite for drug and vaccine discovery.</title>
        <authorList>
            <person name="Laing R."/>
            <person name="Kikuchi T."/>
            <person name="Martinelli A."/>
            <person name="Tsai I.J."/>
            <person name="Beech R.N."/>
            <person name="Redman E."/>
            <person name="Holroyd N."/>
            <person name="Bartley D.J."/>
            <person name="Beasley H."/>
            <person name="Britton C."/>
            <person name="Curran D."/>
            <person name="Devaney E."/>
            <person name="Gilabert A."/>
            <person name="Jackson F."/>
            <person name="Hunt M."/>
            <person name="Johnston S."/>
            <person name="Kryukov I."/>
            <person name="Li K."/>
            <person name="Morrison A.A."/>
            <person name="Reid A.J."/>
            <person name="Sargison N."/>
            <person name="Saunders G."/>
            <person name="Wasmuth J.D."/>
            <person name="Wolstenholme A."/>
            <person name="Berriman M."/>
            <person name="Gilleard J.S."/>
            <person name="Cotton J.A."/>
        </authorList>
    </citation>
    <scope>NUCLEOTIDE SEQUENCE [LARGE SCALE GENOMIC DNA]</scope>
    <source>
        <strain evidence="8">ISE/inbred ISE</strain>
    </source>
</reference>
<dbReference type="GO" id="GO:0005886">
    <property type="term" value="C:plasma membrane"/>
    <property type="evidence" value="ECO:0007669"/>
    <property type="project" value="TreeGrafter"/>
</dbReference>
<dbReference type="PANTHER" id="PTHR10332">
    <property type="entry name" value="EQUILIBRATIVE NUCLEOSIDE TRANSPORTER"/>
    <property type="match status" value="1"/>
</dbReference>
<gene>
    <name evidence="8" type="ORF">HCOI_01497900</name>
</gene>
<accession>W6NTR0</accession>
<evidence type="ECO:0000256" key="1">
    <source>
        <dbReference type="ARBA" id="ARBA00004141"/>
    </source>
</evidence>
<evidence type="ECO:0000256" key="2">
    <source>
        <dbReference type="ARBA" id="ARBA00007965"/>
    </source>
</evidence>
<dbReference type="EMBL" id="CAVP010059073">
    <property type="protein sequence ID" value="CDL95502.1"/>
    <property type="molecule type" value="Genomic_DNA"/>
</dbReference>
<evidence type="ECO:0000256" key="5">
    <source>
        <dbReference type="ARBA" id="ARBA00022989"/>
    </source>
</evidence>
<proteinExistence type="inferred from homology"/>
<comment type="caution">
    <text evidence="8">The sequence shown here is derived from an EMBL/GenBank/DDBJ whole genome shotgun (WGS) entry which is preliminary data.</text>
</comment>
<feature type="transmembrane region" description="Helical" evidence="7">
    <location>
        <begin position="54"/>
        <end position="71"/>
    </location>
</feature>
<feature type="transmembrane region" description="Helical" evidence="7">
    <location>
        <begin position="91"/>
        <end position="113"/>
    </location>
</feature>
<dbReference type="Pfam" id="PF01733">
    <property type="entry name" value="Nucleoside_tran"/>
    <property type="match status" value="1"/>
</dbReference>
<dbReference type="GO" id="GO:0005337">
    <property type="term" value="F:nucleoside transmembrane transporter activity"/>
    <property type="evidence" value="ECO:0007669"/>
    <property type="project" value="InterPro"/>
</dbReference>
<feature type="non-terminal residue" evidence="8">
    <location>
        <position position="173"/>
    </location>
</feature>
<dbReference type="PANTHER" id="PTHR10332:SF28">
    <property type="entry name" value="EQUILIBRATIVE NUCLEOSIDE TRANSPORTER (ENT) FAMILY"/>
    <property type="match status" value="1"/>
</dbReference>
<reference evidence="8" key="1">
    <citation type="submission" date="2013-03" db="EMBL/GenBank/DDBJ databases">
        <authorList>
            <person name="Aslett M."/>
        </authorList>
    </citation>
    <scope>NUCLEOTIDE SEQUENCE [LARGE SCALE GENOMIC DNA]</scope>
    <source>
        <strain evidence="8">ISE/inbred ISE</strain>
    </source>
</reference>
<feature type="transmembrane region" description="Helical" evidence="7">
    <location>
        <begin position="122"/>
        <end position="141"/>
    </location>
</feature>